<keyword evidence="1" id="KW-0460">Magnesium</keyword>
<dbReference type="CDD" id="cd09873">
    <property type="entry name" value="PIN_Pae0151-like"/>
    <property type="match status" value="1"/>
</dbReference>
<dbReference type="BioCyc" id="CNIT1237085:G1324-2940-MONOMER"/>
<organism evidence="3 4">
    <name type="scientific">Nitrososphaera gargensis (strain Ga9.2)</name>
    <dbReference type="NCBI Taxonomy" id="1237085"/>
    <lineage>
        <taxon>Archaea</taxon>
        <taxon>Nitrososphaerota</taxon>
        <taxon>Nitrososphaeria</taxon>
        <taxon>Nitrososphaerales</taxon>
        <taxon>Nitrososphaeraceae</taxon>
        <taxon>Nitrososphaera</taxon>
    </lineage>
</organism>
<dbReference type="InterPro" id="IPR029060">
    <property type="entry name" value="PIN-like_dom_sf"/>
</dbReference>
<dbReference type="PANTHER" id="PTHR35901">
    <property type="entry name" value="RIBONUCLEASE VAPC3"/>
    <property type="match status" value="1"/>
</dbReference>
<dbReference type="PANTHER" id="PTHR35901:SF1">
    <property type="entry name" value="EXONUCLEASE VAPC9"/>
    <property type="match status" value="1"/>
</dbReference>
<dbReference type="InParanoid" id="K0IKN0"/>
<name>K0IKN0_NITGG</name>
<dbReference type="InterPro" id="IPR002716">
    <property type="entry name" value="PIN_dom"/>
</dbReference>
<accession>K0IKN0</accession>
<dbReference type="HOGENOM" id="CLU_121774_1_0_2"/>
<reference evidence="3 4" key="1">
    <citation type="journal article" date="2012" name="Environ. Microbiol.">
        <title>The genome of the ammonia-oxidizing Candidatus Nitrososphaera gargensis: insights into metabolic versatility and environmental adaptations.</title>
        <authorList>
            <person name="Spang A."/>
            <person name="Poehlein A."/>
            <person name="Offre P."/>
            <person name="Zumbragel S."/>
            <person name="Haider S."/>
            <person name="Rychlik N."/>
            <person name="Nowka B."/>
            <person name="Schmeisser C."/>
            <person name="Lebedeva E.V."/>
            <person name="Rattei T."/>
            <person name="Bohm C."/>
            <person name="Schmid M."/>
            <person name="Galushko A."/>
            <person name="Hatzenpichler R."/>
            <person name="Weinmaier T."/>
            <person name="Daniel R."/>
            <person name="Schleper C."/>
            <person name="Spieck E."/>
            <person name="Streit W."/>
            <person name="Wagner M."/>
        </authorList>
    </citation>
    <scope>NUCLEOTIDE SEQUENCE [LARGE SCALE GENOMIC DNA]</scope>
    <source>
        <strain evidence="4">Ga9.2</strain>
    </source>
</reference>
<dbReference type="AlphaFoldDB" id="K0IKN0"/>
<dbReference type="InterPro" id="IPR044153">
    <property type="entry name" value="PIN_Pae0151-like"/>
</dbReference>
<dbReference type="KEGG" id="nga:Ngar_c29400"/>
<protein>
    <submittedName>
        <fullName evidence="3">Putative PilT protein domain-containing protein</fullName>
    </submittedName>
</protein>
<feature type="domain" description="PIN" evidence="2">
    <location>
        <begin position="6"/>
        <end position="126"/>
    </location>
</feature>
<dbReference type="InterPro" id="IPR051619">
    <property type="entry name" value="TypeII_TA_RNase_PINc/VapC"/>
</dbReference>
<evidence type="ECO:0000256" key="1">
    <source>
        <dbReference type="ARBA" id="ARBA00022842"/>
    </source>
</evidence>
<dbReference type="SUPFAM" id="SSF88723">
    <property type="entry name" value="PIN domain-like"/>
    <property type="match status" value="1"/>
</dbReference>
<evidence type="ECO:0000259" key="2">
    <source>
        <dbReference type="Pfam" id="PF01850"/>
    </source>
</evidence>
<proteinExistence type="predicted"/>
<dbReference type="Gene3D" id="3.40.50.1010">
    <property type="entry name" value="5'-nuclease"/>
    <property type="match status" value="1"/>
</dbReference>
<evidence type="ECO:0000313" key="4">
    <source>
        <dbReference type="Proteomes" id="UP000008037"/>
    </source>
</evidence>
<dbReference type="EMBL" id="CP002408">
    <property type="protein sequence ID" value="AFU59858.1"/>
    <property type="molecule type" value="Genomic_DNA"/>
</dbReference>
<dbReference type="Proteomes" id="UP000008037">
    <property type="component" value="Chromosome"/>
</dbReference>
<evidence type="ECO:0000313" key="3">
    <source>
        <dbReference type="EMBL" id="AFU59858.1"/>
    </source>
</evidence>
<dbReference type="Pfam" id="PF01850">
    <property type="entry name" value="PIN"/>
    <property type="match status" value="1"/>
</dbReference>
<keyword evidence="4" id="KW-1185">Reference proteome</keyword>
<dbReference type="STRING" id="1237085.Ngar_c29400"/>
<gene>
    <name evidence="3" type="ordered locus">Ngar_c29400</name>
</gene>
<sequence>MTGNKIVIDASVIAKWYNNEALTDKALLVLQSFINGRIHLCAPEHLLYEVGNSIWKNKALSTADCMQAMNDLMEMDIEFTRLDPAMASKAMKLARDLSISYYDALYIQLSIDRHMTLLSADVKLISKARGNSNAMHLKDCQEQ</sequence>